<dbReference type="Pfam" id="PF13440">
    <property type="entry name" value="Polysacc_synt_3"/>
    <property type="match status" value="1"/>
</dbReference>
<organism evidence="8 9">
    <name type="scientific">Flavobacterium frigidarium</name>
    <dbReference type="NCBI Taxonomy" id="99286"/>
    <lineage>
        <taxon>Bacteria</taxon>
        <taxon>Pseudomonadati</taxon>
        <taxon>Bacteroidota</taxon>
        <taxon>Flavobacteriia</taxon>
        <taxon>Flavobacteriales</taxon>
        <taxon>Flavobacteriaceae</taxon>
        <taxon>Flavobacterium</taxon>
    </lineage>
</organism>
<feature type="transmembrane region" description="Helical" evidence="7">
    <location>
        <begin position="380"/>
        <end position="399"/>
    </location>
</feature>
<evidence type="ECO:0000256" key="4">
    <source>
        <dbReference type="ARBA" id="ARBA00022692"/>
    </source>
</evidence>
<evidence type="ECO:0000256" key="7">
    <source>
        <dbReference type="SAM" id="Phobius"/>
    </source>
</evidence>
<feature type="transmembrane region" description="Helical" evidence="7">
    <location>
        <begin position="353"/>
        <end position="374"/>
    </location>
</feature>
<dbReference type="PANTHER" id="PTHR30250">
    <property type="entry name" value="PST FAMILY PREDICTED COLANIC ACID TRANSPORTER"/>
    <property type="match status" value="1"/>
</dbReference>
<keyword evidence="4 7" id="KW-0812">Transmembrane</keyword>
<dbReference type="RefSeq" id="WP_371567965.1">
    <property type="nucleotide sequence ID" value="NZ_JASMRN010000002.1"/>
</dbReference>
<feature type="transmembrane region" description="Helical" evidence="7">
    <location>
        <begin position="78"/>
        <end position="98"/>
    </location>
</feature>
<reference evidence="8 9" key="1">
    <citation type="submission" date="2023-05" db="EMBL/GenBank/DDBJ databases">
        <title>Adaptations of aquatic viruses from atmosphere-close ecosystems of the Central Arctic Ocean.</title>
        <authorList>
            <person name="Rahlff J."/>
            <person name="Holmfeldt K."/>
        </authorList>
    </citation>
    <scope>NUCLEOTIDE SEQUENCE [LARGE SCALE GENOMIC DNA]</scope>
    <source>
        <strain evidence="8 9">Arc14</strain>
    </source>
</reference>
<evidence type="ECO:0000256" key="3">
    <source>
        <dbReference type="ARBA" id="ARBA00022475"/>
    </source>
</evidence>
<gene>
    <name evidence="8" type="ORF">QO192_03250</name>
</gene>
<evidence type="ECO:0000313" key="9">
    <source>
        <dbReference type="Proteomes" id="UP001568894"/>
    </source>
</evidence>
<dbReference type="CDD" id="cd13127">
    <property type="entry name" value="MATE_tuaB_like"/>
    <property type="match status" value="1"/>
</dbReference>
<dbReference type="PANTHER" id="PTHR30250:SF10">
    <property type="entry name" value="LIPOPOLYSACCHARIDE BIOSYNTHESIS PROTEIN WZXC"/>
    <property type="match status" value="1"/>
</dbReference>
<feature type="transmembrane region" description="Helical" evidence="7">
    <location>
        <begin position="144"/>
        <end position="164"/>
    </location>
</feature>
<evidence type="ECO:0000256" key="2">
    <source>
        <dbReference type="ARBA" id="ARBA00007430"/>
    </source>
</evidence>
<keyword evidence="5 7" id="KW-1133">Transmembrane helix</keyword>
<feature type="transmembrane region" description="Helical" evidence="7">
    <location>
        <begin position="110"/>
        <end position="132"/>
    </location>
</feature>
<feature type="transmembrane region" description="Helical" evidence="7">
    <location>
        <begin position="43"/>
        <end position="66"/>
    </location>
</feature>
<feature type="transmembrane region" description="Helical" evidence="7">
    <location>
        <begin position="411"/>
        <end position="434"/>
    </location>
</feature>
<dbReference type="InterPro" id="IPR050833">
    <property type="entry name" value="Poly_Biosynth_Transport"/>
</dbReference>
<keyword evidence="9" id="KW-1185">Reference proteome</keyword>
<feature type="transmembrane region" description="Helical" evidence="7">
    <location>
        <begin position="170"/>
        <end position="190"/>
    </location>
</feature>
<evidence type="ECO:0000256" key="6">
    <source>
        <dbReference type="ARBA" id="ARBA00023136"/>
    </source>
</evidence>
<name>A0ABV4KCQ7_9FLAO</name>
<sequence>MSRSKIITDSIWSVSSNILTLLIALISNVVFARFMTPTEFGQLSIIMFFVSVCNVFTDGGLSGALVRKMDKKEEDYSTVFTFNLILSSILFIGLILASKTISEFYNQPSLQSPIVATSFILIISTFQTIQNIRIIQDLEFKTKAIITLLSAIFGTSIGFFFGYFLNLGVWALISIPIATASFQVFLCIYYKGFFFKLHLNRNSFKELFGFGINTTFVSVLNMTFDNIYQLILGRLFSISTVGFYYQAKKLQDVPNNLINNLSQGVFYSTLVKSQNDKDDLIKNYSLISTTFIWLVGFAVLLVLLFGDQFVLIILGQKWLESVYFIKLLIIGSIFYTQEIINKIIFKIYNRTKTLLRLEIIKKIVQTLTLLLGIYLKRIDILLYGYIFTNMFSCFLNHLFTRKILEVGNEELVFLCKVCLLIFSLVTFYWCITIYVKNILLLIIIGCALVMMYVFLSKIFSILDINSFSRKLIRAIRK</sequence>
<accession>A0ABV4KCQ7</accession>
<evidence type="ECO:0000256" key="1">
    <source>
        <dbReference type="ARBA" id="ARBA00004651"/>
    </source>
</evidence>
<feature type="transmembrane region" description="Helical" evidence="7">
    <location>
        <begin position="12"/>
        <end position="31"/>
    </location>
</feature>
<evidence type="ECO:0000256" key="5">
    <source>
        <dbReference type="ARBA" id="ARBA00022989"/>
    </source>
</evidence>
<comment type="caution">
    <text evidence="8">The sequence shown here is derived from an EMBL/GenBank/DDBJ whole genome shotgun (WGS) entry which is preliminary data.</text>
</comment>
<feature type="transmembrane region" description="Helical" evidence="7">
    <location>
        <begin position="440"/>
        <end position="462"/>
    </location>
</feature>
<feature type="transmembrane region" description="Helical" evidence="7">
    <location>
        <begin position="291"/>
        <end position="315"/>
    </location>
</feature>
<keyword evidence="3" id="KW-1003">Cell membrane</keyword>
<comment type="similarity">
    <text evidence="2">Belongs to the polysaccharide synthase family.</text>
</comment>
<protein>
    <submittedName>
        <fullName evidence="8">Lipopolysaccharide biosynthesis protein</fullName>
    </submittedName>
</protein>
<evidence type="ECO:0000313" key="8">
    <source>
        <dbReference type="EMBL" id="MEZ7514294.1"/>
    </source>
</evidence>
<dbReference type="Proteomes" id="UP001568894">
    <property type="component" value="Unassembled WGS sequence"/>
</dbReference>
<comment type="subcellular location">
    <subcellularLocation>
        <location evidence="1">Cell membrane</location>
        <topology evidence="1">Multi-pass membrane protein</topology>
    </subcellularLocation>
</comment>
<feature type="transmembrane region" description="Helical" evidence="7">
    <location>
        <begin position="321"/>
        <end position="341"/>
    </location>
</feature>
<dbReference type="EMBL" id="JASMRN010000002">
    <property type="protein sequence ID" value="MEZ7514294.1"/>
    <property type="molecule type" value="Genomic_DNA"/>
</dbReference>
<proteinExistence type="inferred from homology"/>
<keyword evidence="6 7" id="KW-0472">Membrane</keyword>